<sequence length="78" mass="7865">MLRSIVTLAVAVVALAGFSIAAPQECDPLTDPSCPLSCIGEGKLCTTMGTATCCPGTICQTILPEMIGDVDIGFCASA</sequence>
<reference evidence="3" key="1">
    <citation type="journal article" date="2012" name="Science">
        <title>The Paleozoic origin of enzymatic lignin decomposition reconstructed from 31 fungal genomes.</title>
        <authorList>
            <person name="Floudas D."/>
            <person name="Binder M."/>
            <person name="Riley R."/>
            <person name="Barry K."/>
            <person name="Blanchette R.A."/>
            <person name="Henrissat B."/>
            <person name="Martinez A.T."/>
            <person name="Otillar R."/>
            <person name="Spatafora J.W."/>
            <person name="Yadav J.S."/>
            <person name="Aerts A."/>
            <person name="Benoit I."/>
            <person name="Boyd A."/>
            <person name="Carlson A."/>
            <person name="Copeland A."/>
            <person name="Coutinho P.M."/>
            <person name="de Vries R.P."/>
            <person name="Ferreira P."/>
            <person name="Findley K."/>
            <person name="Foster B."/>
            <person name="Gaskell J."/>
            <person name="Glotzer D."/>
            <person name="Gorecki P."/>
            <person name="Heitman J."/>
            <person name="Hesse C."/>
            <person name="Hori C."/>
            <person name="Igarashi K."/>
            <person name="Jurgens J.A."/>
            <person name="Kallen N."/>
            <person name="Kersten P."/>
            <person name="Kohler A."/>
            <person name="Kuees U."/>
            <person name="Kumar T.K.A."/>
            <person name="Kuo A."/>
            <person name="LaButti K."/>
            <person name="Larrondo L.F."/>
            <person name="Lindquist E."/>
            <person name="Ling A."/>
            <person name="Lombard V."/>
            <person name="Lucas S."/>
            <person name="Lundell T."/>
            <person name="Martin R."/>
            <person name="McLaughlin D.J."/>
            <person name="Morgenstern I."/>
            <person name="Morin E."/>
            <person name="Murat C."/>
            <person name="Nagy L.G."/>
            <person name="Nolan M."/>
            <person name="Ohm R.A."/>
            <person name="Patyshakuliyeva A."/>
            <person name="Rokas A."/>
            <person name="Ruiz-Duenas F.J."/>
            <person name="Sabat G."/>
            <person name="Salamov A."/>
            <person name="Samejima M."/>
            <person name="Schmutz J."/>
            <person name="Slot J.C."/>
            <person name="St John F."/>
            <person name="Stenlid J."/>
            <person name="Sun H."/>
            <person name="Sun S."/>
            <person name="Syed K."/>
            <person name="Tsang A."/>
            <person name="Wiebenga A."/>
            <person name="Young D."/>
            <person name="Pisabarro A."/>
            <person name="Eastwood D.C."/>
            <person name="Martin F."/>
            <person name="Cullen D."/>
            <person name="Grigoriev I.V."/>
            <person name="Hibbett D.S."/>
        </authorList>
    </citation>
    <scope>NUCLEOTIDE SEQUENCE [LARGE SCALE GENOMIC DNA]</scope>
    <source>
        <strain evidence="3">HHB-11173 SS5</strain>
    </source>
</reference>
<feature type="chain" id="PRO_5004455485" description="Extracellular membrane protein CFEM domain-containing protein" evidence="1">
    <location>
        <begin position="22"/>
        <end position="78"/>
    </location>
</feature>
<organism evidence="2 3">
    <name type="scientific">Punctularia strigosozonata (strain HHB-11173)</name>
    <name type="common">White-rot fungus</name>
    <dbReference type="NCBI Taxonomy" id="741275"/>
    <lineage>
        <taxon>Eukaryota</taxon>
        <taxon>Fungi</taxon>
        <taxon>Dikarya</taxon>
        <taxon>Basidiomycota</taxon>
        <taxon>Agaricomycotina</taxon>
        <taxon>Agaricomycetes</taxon>
        <taxon>Corticiales</taxon>
        <taxon>Punctulariaceae</taxon>
        <taxon>Punctularia</taxon>
    </lineage>
</organism>
<gene>
    <name evidence="2" type="ORF">PUNSTDRAFT_137882</name>
</gene>
<evidence type="ECO:0000313" key="2">
    <source>
        <dbReference type="EMBL" id="EIN05200.1"/>
    </source>
</evidence>
<dbReference type="HOGENOM" id="CLU_2623182_0_0_1"/>
<evidence type="ECO:0000313" key="3">
    <source>
        <dbReference type="Proteomes" id="UP000054196"/>
    </source>
</evidence>
<evidence type="ECO:0008006" key="4">
    <source>
        <dbReference type="Google" id="ProtNLM"/>
    </source>
</evidence>
<protein>
    <recommendedName>
        <fullName evidence="4">Extracellular membrane protein CFEM domain-containing protein</fullName>
    </recommendedName>
</protein>
<dbReference type="Proteomes" id="UP000054196">
    <property type="component" value="Unassembled WGS sequence"/>
</dbReference>
<evidence type="ECO:0000256" key="1">
    <source>
        <dbReference type="SAM" id="SignalP"/>
    </source>
</evidence>
<dbReference type="RefSeq" id="XP_007387603.1">
    <property type="nucleotide sequence ID" value="XM_007387541.1"/>
</dbReference>
<dbReference type="EMBL" id="JH687551">
    <property type="protein sequence ID" value="EIN05200.1"/>
    <property type="molecule type" value="Genomic_DNA"/>
</dbReference>
<feature type="signal peptide" evidence="1">
    <location>
        <begin position="1"/>
        <end position="21"/>
    </location>
</feature>
<dbReference type="KEGG" id="psq:PUNSTDRAFT_137882"/>
<accession>R7S493</accession>
<name>R7S493_PUNST</name>
<keyword evidence="3" id="KW-1185">Reference proteome</keyword>
<proteinExistence type="predicted"/>
<dbReference type="GeneID" id="18879932"/>
<dbReference type="AlphaFoldDB" id="R7S493"/>
<keyword evidence="1" id="KW-0732">Signal</keyword>